<name>A0A2C5YWM9_9HYPO</name>
<organism evidence="2 3">
    <name type="scientific">Ophiocordyceps camponoti-rufipedis</name>
    <dbReference type="NCBI Taxonomy" id="2004952"/>
    <lineage>
        <taxon>Eukaryota</taxon>
        <taxon>Fungi</taxon>
        <taxon>Dikarya</taxon>
        <taxon>Ascomycota</taxon>
        <taxon>Pezizomycotina</taxon>
        <taxon>Sordariomycetes</taxon>
        <taxon>Hypocreomycetidae</taxon>
        <taxon>Hypocreales</taxon>
        <taxon>Ophiocordycipitaceae</taxon>
        <taxon>Ophiocordyceps</taxon>
    </lineage>
</organism>
<keyword evidence="3" id="KW-1185">Reference proteome</keyword>
<dbReference type="OrthoDB" id="3061561at2759"/>
<comment type="caution">
    <text evidence="2">The sequence shown here is derived from an EMBL/GenBank/DDBJ whole genome shotgun (WGS) entry which is preliminary data.</text>
</comment>
<keyword evidence="1" id="KW-0472">Membrane</keyword>
<sequence length="467" mass="53305">MQANNTLVDWRSDPERRGTIDIVKSCVFTIVACTWTIQHLNLPVAEDGLFTKFGRKLKWAALTALFPELILAHAFLEFTMVIDVMNLALNTMNQGTKQDEPWTVPEDIKDKSKRDYFAKGIAVLQLGQLFVSAIVRLANGWAFSQLEMITLALAGYGFLTYLAYWYKPQDVEVPLEVDVNRKSPKSDQLKHRLEVRTFGSGWGVLSQDKNLEKGAPQRIPNDNIPLFATVRAHYTVTFFSVVFGGFHVIAWNFSFPTIIEQWLWRVASLLSTVLPVASFLIVNLSNVTKKSSLQGRQMFMGKCIQAMREYTWYHGKNTSPQVRTALKMMQTALNDPKEHLYRKILRPFPRDDSLPEKETVGSVINQFIKDNEKILFHKDEFPQQFCQLLDIIEHVDNNLKLATKGHTQEWPVGIPATGKFSRYSFIAMGMGYLLSRVVLIAVACSSLRRMPDSVYVTSWTREIPSVR</sequence>
<evidence type="ECO:0000313" key="3">
    <source>
        <dbReference type="Proteomes" id="UP000226431"/>
    </source>
</evidence>
<keyword evidence="1" id="KW-0812">Transmembrane</keyword>
<reference evidence="2 3" key="1">
    <citation type="submission" date="2017-06" db="EMBL/GenBank/DDBJ databases">
        <title>Ant-infecting Ophiocordyceps genomes reveal a high diversity of potential behavioral manipulation genes and a possible major role for enterotoxins.</title>
        <authorList>
            <person name="De Bekker C."/>
            <person name="Evans H.C."/>
            <person name="Brachmann A."/>
            <person name="Hughes D.P."/>
        </authorList>
    </citation>
    <scope>NUCLEOTIDE SEQUENCE [LARGE SCALE GENOMIC DNA]</scope>
    <source>
        <strain evidence="2 3">Map16</strain>
    </source>
</reference>
<evidence type="ECO:0000256" key="1">
    <source>
        <dbReference type="SAM" id="Phobius"/>
    </source>
</evidence>
<dbReference type="PANTHER" id="PTHR35043:SF7">
    <property type="entry name" value="TRANSCRIPTION FACTOR DOMAIN-CONTAINING PROTEIN"/>
    <property type="match status" value="1"/>
</dbReference>
<evidence type="ECO:0000313" key="2">
    <source>
        <dbReference type="EMBL" id="PHH73157.1"/>
    </source>
</evidence>
<feature type="transmembrane region" description="Helical" evidence="1">
    <location>
        <begin position="232"/>
        <end position="250"/>
    </location>
</feature>
<feature type="transmembrane region" description="Helical" evidence="1">
    <location>
        <begin position="59"/>
        <end position="82"/>
    </location>
</feature>
<protein>
    <submittedName>
        <fullName evidence="2">Uncharacterized protein</fullName>
    </submittedName>
</protein>
<proteinExistence type="predicted"/>
<dbReference type="STRING" id="2004952.A0A2C5YWM9"/>
<gene>
    <name evidence="2" type="ORF">CDD80_4010</name>
</gene>
<dbReference type="PANTHER" id="PTHR35043">
    <property type="entry name" value="TRANSCRIPTION FACTOR DOMAIN-CONTAINING PROTEIN"/>
    <property type="match status" value="1"/>
</dbReference>
<dbReference type="EMBL" id="NJES01000364">
    <property type="protein sequence ID" value="PHH73157.1"/>
    <property type="molecule type" value="Genomic_DNA"/>
</dbReference>
<dbReference type="AlphaFoldDB" id="A0A2C5YWM9"/>
<feature type="transmembrane region" description="Helical" evidence="1">
    <location>
        <begin position="149"/>
        <end position="166"/>
    </location>
</feature>
<accession>A0A2C5YWM9</accession>
<dbReference type="Proteomes" id="UP000226431">
    <property type="component" value="Unassembled WGS sequence"/>
</dbReference>
<feature type="transmembrane region" description="Helical" evidence="1">
    <location>
        <begin position="116"/>
        <end position="137"/>
    </location>
</feature>
<feature type="transmembrane region" description="Helical" evidence="1">
    <location>
        <begin position="262"/>
        <end position="282"/>
    </location>
</feature>
<keyword evidence="1" id="KW-1133">Transmembrane helix</keyword>
<feature type="transmembrane region" description="Helical" evidence="1">
    <location>
        <begin position="423"/>
        <end position="444"/>
    </location>
</feature>